<dbReference type="PANTHER" id="PTHR35176:SF1">
    <property type="entry name" value="F420H(2)-DEPENDENT BILIVERDIN REDUCTASE"/>
    <property type="match status" value="1"/>
</dbReference>
<dbReference type="PANTHER" id="PTHR35176">
    <property type="entry name" value="HEME OXYGENASE HI_0854-RELATED"/>
    <property type="match status" value="1"/>
</dbReference>
<evidence type="ECO:0000256" key="1">
    <source>
        <dbReference type="ARBA" id="ARBA00023002"/>
    </source>
</evidence>
<protein>
    <submittedName>
        <fullName evidence="3">Pyridoxamine 5'-phosphate oxidase</fullName>
    </submittedName>
</protein>
<evidence type="ECO:0000313" key="3">
    <source>
        <dbReference type="EMBL" id="NRN69877.1"/>
    </source>
</evidence>
<name>A0ABX2FF06_9PSEU</name>
<proteinExistence type="predicted"/>
<accession>A0ABX2FF06</accession>
<evidence type="ECO:0000259" key="2">
    <source>
        <dbReference type="Pfam" id="PF01243"/>
    </source>
</evidence>
<dbReference type="InterPro" id="IPR012349">
    <property type="entry name" value="Split_barrel_FMN-bd"/>
</dbReference>
<dbReference type="SUPFAM" id="SSF50475">
    <property type="entry name" value="FMN-binding split barrel"/>
    <property type="match status" value="1"/>
</dbReference>
<dbReference type="Pfam" id="PF01243">
    <property type="entry name" value="PNPOx_N"/>
    <property type="match status" value="1"/>
</dbReference>
<dbReference type="Gene3D" id="2.30.110.10">
    <property type="entry name" value="Electron Transport, Fmn-binding Protein, Chain A"/>
    <property type="match status" value="1"/>
</dbReference>
<dbReference type="EMBL" id="JAAATY010000031">
    <property type="protein sequence ID" value="NRN69877.1"/>
    <property type="molecule type" value="Genomic_DNA"/>
</dbReference>
<sequence length="145" mass="16324">MYTMSREQWWDFASEGTRTGKLATVRANGAPHVAPIWFLLNEQDGYDEIIFNTGAETVKGKALRRDPRFSLCVDDDTPPFSYVVFQAEAVLSEDLDESLLWATRLAARYMGEERAEAYGKRNAVPGEYLVRGRITKVLAQGDIAD</sequence>
<dbReference type="RefSeq" id="WP_173140521.1">
    <property type="nucleotide sequence ID" value="NZ_CBCSGW010000028.1"/>
</dbReference>
<gene>
    <name evidence="3" type="ORF">GC106_71380</name>
</gene>
<evidence type="ECO:0000313" key="4">
    <source>
        <dbReference type="Proteomes" id="UP000763557"/>
    </source>
</evidence>
<keyword evidence="1" id="KW-0560">Oxidoreductase</keyword>
<dbReference type="Proteomes" id="UP000763557">
    <property type="component" value="Unassembled WGS sequence"/>
</dbReference>
<dbReference type="InterPro" id="IPR019920">
    <property type="entry name" value="F420-binding_dom_put"/>
</dbReference>
<dbReference type="NCBIfam" id="TIGR03618">
    <property type="entry name" value="Rv1155_F420"/>
    <property type="match status" value="1"/>
</dbReference>
<reference evidence="3 4" key="1">
    <citation type="submission" date="2020-01" db="EMBL/GenBank/DDBJ databases">
        <title>Kibdelosporangium persica a novel Actinomycetes from a hot desert in Iran.</title>
        <authorList>
            <person name="Safaei N."/>
            <person name="Zaburannyi N."/>
            <person name="Mueller R."/>
            <person name="Wink J."/>
        </authorList>
    </citation>
    <scope>NUCLEOTIDE SEQUENCE [LARGE SCALE GENOMIC DNA]</scope>
    <source>
        <strain evidence="3 4">4NS15</strain>
    </source>
</reference>
<dbReference type="InterPro" id="IPR011576">
    <property type="entry name" value="Pyridox_Oxase_N"/>
</dbReference>
<comment type="caution">
    <text evidence="3">The sequence shown here is derived from an EMBL/GenBank/DDBJ whole genome shotgun (WGS) entry which is preliminary data.</text>
</comment>
<feature type="domain" description="Pyridoxamine 5'-phosphate oxidase N-terminal" evidence="2">
    <location>
        <begin position="16"/>
        <end position="122"/>
    </location>
</feature>
<dbReference type="InterPro" id="IPR052019">
    <property type="entry name" value="F420H2_bilvrd_red/Heme_oxyg"/>
</dbReference>
<keyword evidence="4" id="KW-1185">Reference proteome</keyword>
<organism evidence="3 4">
    <name type="scientific">Kibdelosporangium persicum</name>
    <dbReference type="NCBI Taxonomy" id="2698649"/>
    <lineage>
        <taxon>Bacteria</taxon>
        <taxon>Bacillati</taxon>
        <taxon>Actinomycetota</taxon>
        <taxon>Actinomycetes</taxon>
        <taxon>Pseudonocardiales</taxon>
        <taxon>Pseudonocardiaceae</taxon>
        <taxon>Kibdelosporangium</taxon>
    </lineage>
</organism>